<keyword evidence="4" id="KW-1185">Reference proteome</keyword>
<feature type="compositionally biased region" description="Low complexity" evidence="1">
    <location>
        <begin position="579"/>
        <end position="590"/>
    </location>
</feature>
<evidence type="ECO:0000259" key="2">
    <source>
        <dbReference type="Pfam" id="PF02720"/>
    </source>
</evidence>
<dbReference type="AlphaFoldDB" id="A0A3L7J135"/>
<dbReference type="OrthoDB" id="5177627at2"/>
<accession>A0A3L7J135</accession>
<keyword evidence="3" id="KW-0540">Nuclease</keyword>
<keyword evidence="3" id="KW-0255">Endonuclease</keyword>
<dbReference type="Proteomes" id="UP000282460">
    <property type="component" value="Unassembled WGS sequence"/>
</dbReference>
<feature type="compositionally biased region" description="Basic and acidic residues" evidence="1">
    <location>
        <begin position="676"/>
        <end position="685"/>
    </location>
</feature>
<dbReference type="EMBL" id="RCWJ01000002">
    <property type="protein sequence ID" value="RLQ83945.1"/>
    <property type="molecule type" value="Genomic_DNA"/>
</dbReference>
<organism evidence="3 4">
    <name type="scientific">Mycetocola zhadangensis</name>
    <dbReference type="NCBI Taxonomy" id="1164595"/>
    <lineage>
        <taxon>Bacteria</taxon>
        <taxon>Bacillati</taxon>
        <taxon>Actinomycetota</taxon>
        <taxon>Actinomycetes</taxon>
        <taxon>Micrococcales</taxon>
        <taxon>Microbacteriaceae</taxon>
        <taxon>Mycetocola</taxon>
    </lineage>
</organism>
<comment type="caution">
    <text evidence="3">The sequence shown here is derived from an EMBL/GenBank/DDBJ whole genome shotgun (WGS) entry which is preliminary data.</text>
</comment>
<protein>
    <submittedName>
        <fullName evidence="3">HNH endonuclease</fullName>
    </submittedName>
</protein>
<feature type="region of interest" description="Disordered" evidence="1">
    <location>
        <begin position="532"/>
        <end position="697"/>
    </location>
</feature>
<evidence type="ECO:0000256" key="1">
    <source>
        <dbReference type="SAM" id="MobiDB-lite"/>
    </source>
</evidence>
<keyword evidence="3" id="KW-0378">Hydrolase</keyword>
<evidence type="ECO:0000313" key="3">
    <source>
        <dbReference type="EMBL" id="RLQ83945.1"/>
    </source>
</evidence>
<dbReference type="Pfam" id="PF02720">
    <property type="entry name" value="DUF222"/>
    <property type="match status" value="1"/>
</dbReference>
<feature type="compositionally biased region" description="Low complexity" evidence="1">
    <location>
        <begin position="630"/>
        <end position="639"/>
    </location>
</feature>
<evidence type="ECO:0000313" key="4">
    <source>
        <dbReference type="Proteomes" id="UP000282460"/>
    </source>
</evidence>
<feature type="region of interest" description="Disordered" evidence="1">
    <location>
        <begin position="176"/>
        <end position="203"/>
    </location>
</feature>
<reference evidence="3 4" key="1">
    <citation type="submission" date="2018-10" db="EMBL/GenBank/DDBJ databases">
        <authorList>
            <person name="Li J."/>
        </authorList>
    </citation>
    <scope>NUCLEOTIDE SEQUENCE [LARGE SCALE GENOMIC DNA]</scope>
    <source>
        <strain evidence="3 4">ZD1-4</strain>
    </source>
</reference>
<dbReference type="InterPro" id="IPR003870">
    <property type="entry name" value="DUF222"/>
</dbReference>
<feature type="compositionally biased region" description="Pro residues" evidence="1">
    <location>
        <begin position="640"/>
        <end position="654"/>
    </location>
</feature>
<feature type="domain" description="DUF222" evidence="2">
    <location>
        <begin position="120"/>
        <end position="467"/>
    </location>
</feature>
<name>A0A3L7J135_9MICO</name>
<gene>
    <name evidence="3" type="ORF">D9V28_06740</name>
</gene>
<dbReference type="GO" id="GO:0004519">
    <property type="term" value="F:endonuclease activity"/>
    <property type="evidence" value="ECO:0007669"/>
    <property type="project" value="UniProtKB-KW"/>
</dbReference>
<proteinExistence type="predicted"/>
<sequence length="697" mass="75469">MIFLFTPFREKSSTGALFQNISNIASNVSGALVKSSMVQISEQIRQIAQEMCDRIASLEPAPPSIFASTANTSQVGTPTAGTSSASLAAVPLSVIIDGASDAQLQHLLRESSRLRSEADAVVAATAGVIAKRSARELGQSGLAKRNGDHNAVDMVQRLTGSTRVEAARQVKLGEAMREADVATHPTKSGTGRPDDDGADGTPGIATPVLEVPWHEPLTRAVRNGSLKPEAVTIIMRGLGEPNERVSVEDLRLSAEQILEGAAGVNADELGRRARLLRDQIDPVGVRLRWDQHYENRKWRFSRSADGVRTAWVEFDDESAAYIDQLVGIGMRPRRGGPRMVDPLEAERAQELIDDPRSNDQLVFDLLMATIKAGVDADPTVAFGSRQPGVRVVITEEQFHTRDADGHLTGTGFNEDTGEAIPGNVIERFVCNTGIRLVTVDTDNNPLDVGREERLFTTKQRIGLGIRDGGCMFNDCTKPPSYTEAHHINEWAAEAGLTDIADGILVCHEDHMLLHNKGWKFVRTGTEYDLIPPIDVDPEQRPRRVRSKSTLKQAPPRARQLQIPDETHKAGAQSSNSGLPPQQRRAAPEPAWNVPDPQGTVSAPPPPSWSSQTPLSTSTSKPATSAPPPARAQRSSQASSPTPPRQAPGSPPGPSSPAGTSRPRNHDKKTDPPAGPRRRESNRRVMETWYVAPEEPSS</sequence>